<organism evidence="2 3">
    <name type="scientific">Bacillus clarus</name>
    <dbReference type="NCBI Taxonomy" id="2338372"/>
    <lineage>
        <taxon>Bacteria</taxon>
        <taxon>Bacillati</taxon>
        <taxon>Bacillota</taxon>
        <taxon>Bacilli</taxon>
        <taxon>Bacillales</taxon>
        <taxon>Bacillaceae</taxon>
        <taxon>Bacillus</taxon>
        <taxon>Bacillus cereus group</taxon>
    </lineage>
</organism>
<reference evidence="2 3" key="1">
    <citation type="submission" date="2014-04" db="EMBL/GenBank/DDBJ databases">
        <authorList>
            <person name="Bishop-Lilly K.A."/>
            <person name="Broomall S.M."/>
            <person name="Chain P.S."/>
            <person name="Chertkov O."/>
            <person name="Coyne S.R."/>
            <person name="Daligault H.E."/>
            <person name="Davenport K.W."/>
            <person name="Erkkila T."/>
            <person name="Frey K.G."/>
            <person name="Gibbons H.S."/>
            <person name="Gu W."/>
            <person name="Jaissle J."/>
            <person name="Johnson S.L."/>
            <person name="Koroleva G.I."/>
            <person name="Ladner J.T."/>
            <person name="Lo C.-C."/>
            <person name="Minogue T.D."/>
            <person name="Munk C."/>
            <person name="Palacios G.F."/>
            <person name="Redden C.L."/>
            <person name="Rosenzweig C.N."/>
            <person name="Scholz M.B."/>
            <person name="Teshima H."/>
            <person name="Xu Y."/>
        </authorList>
    </citation>
    <scope>NUCLEOTIDE SEQUENCE [LARGE SCALE GENOMIC DNA]</scope>
    <source>
        <strain evidence="2 3">BHP</strain>
    </source>
</reference>
<evidence type="ECO:0000256" key="1">
    <source>
        <dbReference type="SAM" id="Phobius"/>
    </source>
</evidence>
<protein>
    <submittedName>
        <fullName evidence="2">Putative membrane protein</fullName>
    </submittedName>
</protein>
<dbReference type="PROSITE" id="PS51257">
    <property type="entry name" value="PROKAR_LIPOPROTEIN"/>
    <property type="match status" value="1"/>
</dbReference>
<keyword evidence="1" id="KW-0812">Transmembrane</keyword>
<dbReference type="Proteomes" id="UP000029389">
    <property type="component" value="Unassembled WGS sequence"/>
</dbReference>
<feature type="transmembrane region" description="Helical" evidence="1">
    <location>
        <begin position="16"/>
        <end position="37"/>
    </location>
</feature>
<gene>
    <name evidence="2" type="ORF">DJ93_3090</name>
</gene>
<evidence type="ECO:0000313" key="3">
    <source>
        <dbReference type="Proteomes" id="UP000029389"/>
    </source>
</evidence>
<dbReference type="EMBL" id="JMQC01000008">
    <property type="protein sequence ID" value="KFM99651.1"/>
    <property type="molecule type" value="Genomic_DNA"/>
</dbReference>
<dbReference type="RefSeq" id="WP_042981832.1">
    <property type="nucleotide sequence ID" value="NZ_JMQC01000008.1"/>
</dbReference>
<comment type="caution">
    <text evidence="2">The sequence shown here is derived from an EMBL/GenBank/DDBJ whole genome shotgun (WGS) entry which is preliminary data.</text>
</comment>
<keyword evidence="1" id="KW-0472">Membrane</keyword>
<keyword evidence="1" id="KW-1133">Transmembrane helix</keyword>
<dbReference type="PATRIC" id="fig|1405.8.peg.3196"/>
<dbReference type="AlphaFoldDB" id="A0A090YN55"/>
<proteinExistence type="predicted"/>
<accession>A0A090YN55</accession>
<evidence type="ECO:0000313" key="2">
    <source>
        <dbReference type="EMBL" id="KFM99651.1"/>
    </source>
</evidence>
<sequence>MSKKEERLQKEKQDRNAVVMCVAVSMLIIVACANKIFGIS</sequence>
<name>A0A090YN55_9BACI</name>